<name>A0A6J4HMD3_9ACTN</name>
<evidence type="ECO:0000313" key="2">
    <source>
        <dbReference type="EMBL" id="CAA9225350.1"/>
    </source>
</evidence>
<evidence type="ECO:0000259" key="1">
    <source>
        <dbReference type="Pfam" id="PF19583"/>
    </source>
</evidence>
<dbReference type="InterPro" id="IPR045761">
    <property type="entry name" value="ODP_dom"/>
</dbReference>
<dbReference type="SUPFAM" id="SSF56281">
    <property type="entry name" value="Metallo-hydrolase/oxidoreductase"/>
    <property type="match status" value="1"/>
</dbReference>
<accession>A0A6J4HMD3</accession>
<feature type="domain" description="ODP" evidence="1">
    <location>
        <begin position="29"/>
        <end position="163"/>
    </location>
</feature>
<gene>
    <name evidence="2" type="ORF">AVDCRST_MAG10-890</name>
</gene>
<organism evidence="2">
    <name type="scientific">uncultured Acidimicrobiales bacterium</name>
    <dbReference type="NCBI Taxonomy" id="310071"/>
    <lineage>
        <taxon>Bacteria</taxon>
        <taxon>Bacillati</taxon>
        <taxon>Actinomycetota</taxon>
        <taxon>Acidimicrobiia</taxon>
        <taxon>Acidimicrobiales</taxon>
        <taxon>environmental samples</taxon>
    </lineage>
</organism>
<dbReference type="PANTHER" id="PTHR43717">
    <property type="entry name" value="ANAEROBIC NITRIC OXIDE REDUCTASE FLAVORUBREDOXIN"/>
    <property type="match status" value="1"/>
</dbReference>
<reference evidence="2" key="1">
    <citation type="submission" date="2020-02" db="EMBL/GenBank/DDBJ databases">
        <authorList>
            <person name="Meier V. D."/>
        </authorList>
    </citation>
    <scope>NUCLEOTIDE SEQUENCE</scope>
    <source>
        <strain evidence="2">AVDCRST_MAG10</strain>
    </source>
</reference>
<protein>
    <submittedName>
        <fullName evidence="2">Anaerobic nitric oxide reductase flavorubredoxin</fullName>
    </submittedName>
</protein>
<dbReference type="InterPro" id="IPR036866">
    <property type="entry name" value="RibonucZ/Hydroxyglut_hydro"/>
</dbReference>
<dbReference type="PANTHER" id="PTHR43717:SF1">
    <property type="entry name" value="ANAEROBIC NITRIC OXIDE REDUCTASE FLAVORUBREDOXIN"/>
    <property type="match status" value="1"/>
</dbReference>
<dbReference type="AlphaFoldDB" id="A0A6J4HMD3"/>
<sequence length="242" mass="26176">MKTAVDEIAEGLYRICSYLPDASPEEGITFNQFLLDAEDPLLFHCGPRLLFPDIGEAAGRIMDLDRIRWISFGHFESDECGSMNRWLAAAPDATLVIGEVTAQVSVADLANRTPQIWADAEVIDLGGKRVRRIDTPHVLHGWDAGLVFEETTGTLLCGDLFTHTGGGPPVRDDDVIERAFAAEDLFKSTALTPFTAPTIRALAALDPSTLAIMHGSAFAGDCQEALLGLADGYEARLLDAMD</sequence>
<dbReference type="Gene3D" id="3.60.15.10">
    <property type="entry name" value="Ribonuclease Z/Hydroxyacylglutathione hydrolase-like"/>
    <property type="match status" value="1"/>
</dbReference>
<dbReference type="Pfam" id="PF19583">
    <property type="entry name" value="ODP"/>
    <property type="match status" value="1"/>
</dbReference>
<dbReference type="EMBL" id="CADCTB010000058">
    <property type="protein sequence ID" value="CAA9225350.1"/>
    <property type="molecule type" value="Genomic_DNA"/>
</dbReference>
<proteinExistence type="predicted"/>